<dbReference type="CDD" id="cd07720">
    <property type="entry name" value="OPHC2-like_MBL-fold"/>
    <property type="match status" value="1"/>
</dbReference>
<dbReference type="InterPro" id="IPR051013">
    <property type="entry name" value="MBL_superfamily_lactonases"/>
</dbReference>
<dbReference type="Proteomes" id="UP000016426">
    <property type="component" value="Unassembled WGS sequence"/>
</dbReference>
<dbReference type="SUPFAM" id="SSF56281">
    <property type="entry name" value="Metallo-hydrolase/oxidoreductase"/>
    <property type="match status" value="1"/>
</dbReference>
<comment type="similarity">
    <text evidence="1">Belongs to the metallo-beta-lactamase superfamily.</text>
</comment>
<accession>A0ABN0NA10</accession>
<comment type="caution">
    <text evidence="7">The sequence shown here is derived from an EMBL/GenBank/DDBJ whole genome shotgun (WGS) entry which is preliminary data.</text>
</comment>
<name>A0ABN0NA10_9NEIS</name>
<dbReference type="PANTHER" id="PTHR42978">
    <property type="entry name" value="QUORUM-QUENCHING LACTONASE YTNP-RELATED-RELATED"/>
    <property type="match status" value="1"/>
</dbReference>
<feature type="domain" description="Metallo-beta-lactamase" evidence="6">
    <location>
        <begin position="110"/>
        <end position="316"/>
    </location>
</feature>
<evidence type="ECO:0000259" key="6">
    <source>
        <dbReference type="SMART" id="SM00849"/>
    </source>
</evidence>
<evidence type="ECO:0000256" key="2">
    <source>
        <dbReference type="ARBA" id="ARBA00022723"/>
    </source>
</evidence>
<dbReference type="EMBL" id="AVPH01000079">
    <property type="protein sequence ID" value="ERE17464.1"/>
    <property type="molecule type" value="Genomic_DNA"/>
</dbReference>
<keyword evidence="4" id="KW-0862">Zinc</keyword>
<evidence type="ECO:0000256" key="5">
    <source>
        <dbReference type="SAM" id="SignalP"/>
    </source>
</evidence>
<reference evidence="7 8" key="1">
    <citation type="journal article" date="2013" name="Genome Announc.">
        <title>Genome Sequence of the Pigment-Producing Bacterium Pseudogulbenkiania ferrooxidans, Isolated from Loktak Lake.</title>
        <authorList>
            <person name="Puranik S."/>
            <person name="Talkal R."/>
            <person name="Qureshi A."/>
            <person name="Khardenavis A."/>
            <person name="Kapley A."/>
            <person name="Purohit H.J."/>
        </authorList>
    </citation>
    <scope>NUCLEOTIDE SEQUENCE [LARGE SCALE GENOMIC DNA]</scope>
    <source>
        <strain evidence="7 8">EGD-HP2</strain>
    </source>
</reference>
<evidence type="ECO:0000256" key="4">
    <source>
        <dbReference type="ARBA" id="ARBA00022833"/>
    </source>
</evidence>
<evidence type="ECO:0000313" key="8">
    <source>
        <dbReference type="Proteomes" id="UP000016426"/>
    </source>
</evidence>
<keyword evidence="8" id="KW-1185">Reference proteome</keyword>
<evidence type="ECO:0000313" key="7">
    <source>
        <dbReference type="EMBL" id="ERE17464.1"/>
    </source>
</evidence>
<keyword evidence="2" id="KW-0479">Metal-binding</keyword>
<dbReference type="Gene3D" id="3.60.15.10">
    <property type="entry name" value="Ribonuclease Z/Hydroxyacylglutathione hydrolase-like"/>
    <property type="match status" value="1"/>
</dbReference>
<sequence length="347" mass="36764">MVFHTNLNEATAMKPSLSALPIRALAAALFAGLQLLSFAQAAEPPASSEPVQLRNQAPGFFRMQLGDFTVTTLFDKSLQLPTSVLQGAAPGQIQTLLDAGDNPLSAFPVSDNAFLIHTGRELVLIDTGAGRFYGEGDGSLLDNLLAAGYQPEQVGKIILTHLHADHIGGLLRPDGQPAFPNAAIYSHSADFALWTSAEMARSTDPAKRKLHDIVKTVSAPYRAAGRWHTFDGQAEIAPGVTAVPLPGHTAGHTGVKVSSHGETLWAVGDMIHNLAAQSAQPEIYASFDTDGGQAAATRRQAFARIAAGHDWIAAAHAPFPGIGRLRDDGGRFAWLPAERLPLAESPR</sequence>
<dbReference type="Pfam" id="PF00753">
    <property type="entry name" value="Lactamase_B"/>
    <property type="match status" value="1"/>
</dbReference>
<keyword evidence="3" id="KW-0378">Hydrolase</keyword>
<feature type="signal peptide" evidence="5">
    <location>
        <begin position="1"/>
        <end position="41"/>
    </location>
</feature>
<feature type="chain" id="PRO_5046845458" description="Metallo-beta-lactamase domain-containing protein" evidence="5">
    <location>
        <begin position="42"/>
        <end position="347"/>
    </location>
</feature>
<protein>
    <recommendedName>
        <fullName evidence="6">Metallo-beta-lactamase domain-containing protein</fullName>
    </recommendedName>
</protein>
<keyword evidence="5" id="KW-0732">Signal</keyword>
<organism evidence="7 8">
    <name type="scientific">Pseudogulbenkiania ferrooxidans EGD-HP2</name>
    <dbReference type="NCBI Taxonomy" id="1388764"/>
    <lineage>
        <taxon>Bacteria</taxon>
        <taxon>Pseudomonadati</taxon>
        <taxon>Pseudomonadota</taxon>
        <taxon>Betaproteobacteria</taxon>
        <taxon>Neisseriales</taxon>
        <taxon>Chromobacteriaceae</taxon>
        <taxon>Pseudogulbenkiania</taxon>
    </lineage>
</organism>
<proteinExistence type="inferred from homology"/>
<dbReference type="InterPro" id="IPR001279">
    <property type="entry name" value="Metallo-B-lactamas"/>
</dbReference>
<dbReference type="InterPro" id="IPR036866">
    <property type="entry name" value="RibonucZ/Hydroxyglut_hydro"/>
</dbReference>
<evidence type="ECO:0000256" key="1">
    <source>
        <dbReference type="ARBA" id="ARBA00007749"/>
    </source>
</evidence>
<dbReference type="SMART" id="SM00849">
    <property type="entry name" value="Lactamase_B"/>
    <property type="match status" value="1"/>
</dbReference>
<evidence type="ECO:0000256" key="3">
    <source>
        <dbReference type="ARBA" id="ARBA00022801"/>
    </source>
</evidence>
<gene>
    <name evidence="7" type="ORF">O166_03390</name>
</gene>
<dbReference type="PANTHER" id="PTHR42978:SF6">
    <property type="entry name" value="QUORUM-QUENCHING LACTONASE YTNP-RELATED"/>
    <property type="match status" value="1"/>
</dbReference>